<protein>
    <submittedName>
        <fullName evidence="2">(diamondback moth) hypothetical protein</fullName>
    </submittedName>
</protein>
<evidence type="ECO:0000256" key="1">
    <source>
        <dbReference type="SAM" id="MobiDB-lite"/>
    </source>
</evidence>
<organism evidence="2 3">
    <name type="scientific">Plutella xylostella</name>
    <name type="common">Diamondback moth</name>
    <name type="synonym">Plutella maculipennis</name>
    <dbReference type="NCBI Taxonomy" id="51655"/>
    <lineage>
        <taxon>Eukaryota</taxon>
        <taxon>Metazoa</taxon>
        <taxon>Ecdysozoa</taxon>
        <taxon>Arthropoda</taxon>
        <taxon>Hexapoda</taxon>
        <taxon>Insecta</taxon>
        <taxon>Pterygota</taxon>
        <taxon>Neoptera</taxon>
        <taxon>Endopterygota</taxon>
        <taxon>Lepidoptera</taxon>
        <taxon>Glossata</taxon>
        <taxon>Ditrysia</taxon>
        <taxon>Yponomeutoidea</taxon>
        <taxon>Plutellidae</taxon>
        <taxon>Plutella</taxon>
    </lineage>
</organism>
<name>A0A8S4DDP0_PLUXY</name>
<keyword evidence="3" id="KW-1185">Reference proteome</keyword>
<gene>
    <name evidence="2" type="ORF">PLXY2_LOCUS1808</name>
</gene>
<evidence type="ECO:0000313" key="2">
    <source>
        <dbReference type="EMBL" id="CAG9096473.1"/>
    </source>
</evidence>
<accession>A0A8S4DDP0</accession>
<reference evidence="2" key="1">
    <citation type="submission" date="2020-11" db="EMBL/GenBank/DDBJ databases">
        <authorList>
            <person name="Whiteford S."/>
        </authorList>
    </citation>
    <scope>NUCLEOTIDE SEQUENCE</scope>
</reference>
<proteinExistence type="predicted"/>
<sequence length="170" mass="18461">MRVTPRVCRDADFEFERTSDIFESLAAGAGAASPATLEILARKLQRMLRNPHHAVIGPHGHDMESKPHRQCQCTARMLKEKRSWETSFDGGAGCTPGGGGGGGGGGGCSGGWREPQRMRPRPALESAPPRRWPPARCRHSSPDSARARSLTRAVYAPQTCSNKSLTVYHE</sequence>
<dbReference type="AlphaFoldDB" id="A0A8S4DDP0"/>
<dbReference type="EMBL" id="CAJHNJ030000004">
    <property type="protein sequence ID" value="CAG9096473.1"/>
    <property type="molecule type" value="Genomic_DNA"/>
</dbReference>
<evidence type="ECO:0000313" key="3">
    <source>
        <dbReference type="Proteomes" id="UP000653454"/>
    </source>
</evidence>
<dbReference type="Proteomes" id="UP000653454">
    <property type="component" value="Unassembled WGS sequence"/>
</dbReference>
<feature type="region of interest" description="Disordered" evidence="1">
    <location>
        <begin position="89"/>
        <end position="152"/>
    </location>
</feature>
<feature type="compositionally biased region" description="Gly residues" evidence="1">
    <location>
        <begin position="90"/>
        <end position="110"/>
    </location>
</feature>
<comment type="caution">
    <text evidence="2">The sequence shown here is derived from an EMBL/GenBank/DDBJ whole genome shotgun (WGS) entry which is preliminary data.</text>
</comment>